<dbReference type="NCBIfam" id="TIGR00303">
    <property type="entry name" value="nicotinate mononucleotide-dependent phosphoribosyltransferase CobT"/>
    <property type="match status" value="1"/>
</dbReference>
<organism evidence="2 3">
    <name type="scientific">Halobaculum halobium</name>
    <dbReference type="NCBI Taxonomy" id="3032281"/>
    <lineage>
        <taxon>Archaea</taxon>
        <taxon>Methanobacteriati</taxon>
        <taxon>Methanobacteriota</taxon>
        <taxon>Stenosarchaea group</taxon>
        <taxon>Halobacteria</taxon>
        <taxon>Halobacteriales</taxon>
        <taxon>Haloferacaceae</taxon>
        <taxon>Halobaculum</taxon>
    </lineage>
</organism>
<evidence type="ECO:0000313" key="2">
    <source>
        <dbReference type="EMBL" id="MFC6787191.1"/>
    </source>
</evidence>
<dbReference type="GO" id="GO:0016757">
    <property type="term" value="F:glycosyltransferase activity"/>
    <property type="evidence" value="ECO:0007669"/>
    <property type="project" value="UniProtKB-KW"/>
</dbReference>
<accession>A0ABD5TD26</accession>
<dbReference type="AlphaFoldDB" id="A0ABD5TD26"/>
<keyword evidence="3" id="KW-1185">Reference proteome</keyword>
<dbReference type="Gene3D" id="3.40.50.10210">
    <property type="match status" value="1"/>
</dbReference>
<dbReference type="NCBIfam" id="NF003372">
    <property type="entry name" value="PRK04447.1-5"/>
    <property type="match status" value="1"/>
</dbReference>
<gene>
    <name evidence="2" type="primary">cobT</name>
    <name evidence="2" type="ORF">ACFQFD_14670</name>
</gene>
<dbReference type="CDD" id="cd02439">
    <property type="entry name" value="DMB-PRT_CobT"/>
    <property type="match status" value="1"/>
</dbReference>
<evidence type="ECO:0000256" key="1">
    <source>
        <dbReference type="HAMAP-Rule" id="MF_01086"/>
    </source>
</evidence>
<dbReference type="GeneID" id="81210305"/>
<dbReference type="InterPro" id="IPR036087">
    <property type="entry name" value="Nict_dMeBzImd_PRibTrfase_sf"/>
</dbReference>
<dbReference type="HAMAP" id="MF_01086">
    <property type="entry name" value="UPF0284"/>
    <property type="match status" value="1"/>
</dbReference>
<comment type="similarity">
    <text evidence="1">Belongs to the UPF0284 family.</text>
</comment>
<dbReference type="Proteomes" id="UP001596443">
    <property type="component" value="Unassembled WGS sequence"/>
</dbReference>
<dbReference type="NCBIfam" id="NF003371">
    <property type="entry name" value="PRK04447.1-4"/>
    <property type="match status" value="1"/>
</dbReference>
<sequence length="344" mass="33827">MRLVLVAGTTETAKIPGISAAGADPDLMRHTPGADLDVLVHGEPTLAPVVPVSPTGCPTPAVVTRAARELLGFDTLGVDAGIAGRTGSPAVDVGAGAGADVREPTAVPDAEATYERAREFGAALPDDRVVIGETIPGGTTTALGVLTALGEEPAVSSSLPENPLDLKRRVVDEGLDASGLAPGDAAGDPLTAVGAVGDPVLAAVAGLTAGAVESGTEVTLAGGTQLAAAAALVRHAGVDAPLTLATTSFVAADDSAGVAGLADSLGVDLVVTDPGFDAVDHPAMDAYVAGEAKEGVAMGGALRLIDESTASMADLRERIVEVYDRLLAGDGPAVEPAEPPEGGP</sequence>
<dbReference type="PANTHER" id="PTHR38811">
    <property type="match status" value="1"/>
</dbReference>
<proteinExistence type="inferred from homology"/>
<dbReference type="PANTHER" id="PTHR38811:SF1">
    <property type="entry name" value="UPF0284 PROTEIN SLL1500"/>
    <property type="match status" value="1"/>
</dbReference>
<dbReference type="InterPro" id="IPR003200">
    <property type="entry name" value="Nict_dMeBzImd_PRibTrfase"/>
</dbReference>
<dbReference type="EMBL" id="JBHSWX010000012">
    <property type="protein sequence ID" value="MFC6787191.1"/>
    <property type="molecule type" value="Genomic_DNA"/>
</dbReference>
<protein>
    <recommendedName>
        <fullName evidence="1">UPF0284 protein ACFQFD_14670</fullName>
    </recommendedName>
</protein>
<dbReference type="InterPro" id="IPR002805">
    <property type="entry name" value="Nict_dMeBzImd_PRibTrfase_arc"/>
</dbReference>
<evidence type="ECO:0000313" key="3">
    <source>
        <dbReference type="Proteomes" id="UP001596443"/>
    </source>
</evidence>
<reference evidence="2 3" key="1">
    <citation type="journal article" date="2019" name="Int. J. Syst. Evol. Microbiol.">
        <title>The Global Catalogue of Microorganisms (GCM) 10K type strain sequencing project: providing services to taxonomists for standard genome sequencing and annotation.</title>
        <authorList>
            <consortium name="The Broad Institute Genomics Platform"/>
            <consortium name="The Broad Institute Genome Sequencing Center for Infectious Disease"/>
            <person name="Wu L."/>
            <person name="Ma J."/>
        </authorList>
    </citation>
    <scope>NUCLEOTIDE SEQUENCE [LARGE SCALE GENOMIC DNA]</scope>
    <source>
        <strain evidence="2 3">SYNS20</strain>
    </source>
</reference>
<dbReference type="RefSeq" id="WP_284061370.1">
    <property type="nucleotide sequence ID" value="NZ_CP126158.1"/>
</dbReference>
<dbReference type="SUPFAM" id="SSF52733">
    <property type="entry name" value="Nicotinate mononucleotide:5,6-dimethylbenzimidazole phosphoribosyltransferase (CobT)"/>
    <property type="match status" value="1"/>
</dbReference>
<keyword evidence="2" id="KW-0328">Glycosyltransferase</keyword>
<keyword evidence="2" id="KW-0808">Transferase</keyword>
<comment type="caution">
    <text evidence="2">The sequence shown here is derived from an EMBL/GenBank/DDBJ whole genome shotgun (WGS) entry which is preliminary data.</text>
</comment>
<name>A0ABD5TD26_9EURY</name>